<feature type="compositionally biased region" description="Basic and acidic residues" evidence="1">
    <location>
        <begin position="366"/>
        <end position="395"/>
    </location>
</feature>
<evidence type="ECO:0000313" key="3">
    <source>
        <dbReference type="Proteomes" id="UP001165065"/>
    </source>
</evidence>
<sequence>MPDFPDDASGKKLRSLYEYIVSVGLNGELVSGFTVEFTRSTFSFVGGDGKKHRSRMDVARYLGANVNRNGQVTSEGGGGGRGTKRKPATKKEREEDDEGEFLPTKRARSRASKFTVADAEAKLLSAGVSVPAKMDLSPQCAAMLRKVLAINTNKSGGTHAFKEALEDLEDRHPVLQDEIINAMKVYKANSSGITKLYFRFLLGSPLEGNRNVGGQGNGGGGGGKKEEGGGRGGGGGAKRPRANSGTVGARVGLKKASFLDSFGSLTSTRQSFPSIEAGNVSGYTPSMISAMPVAFAYDINEVKELGVGPKEVKSQEEFKRKVEDILEEHYGMVYTEQEELVSLRQLREGGMKKRKNESDSSASREGGAERKVGDKEREAAAKRRGEAMRSDRERKLTYDQSWEFSATRCARKAGGGTVVGGGEIDTVLLRREEAEGGGGGWKEVRVQVRQGRGFGKVVEAWVDGEGRRFSSLEEMGEYGKAEKEEGRKGEEGEDFMEVDKGEGGEGGGERGEGEGK</sequence>
<feature type="compositionally biased region" description="Basic and acidic residues" evidence="1">
    <location>
        <begin position="473"/>
        <end position="490"/>
    </location>
</feature>
<protein>
    <recommendedName>
        <fullName evidence="4">MBD domain-containing protein</fullName>
    </recommendedName>
</protein>
<gene>
    <name evidence="2" type="ORF">TrCOL_g2605</name>
</gene>
<dbReference type="Proteomes" id="UP001165065">
    <property type="component" value="Unassembled WGS sequence"/>
</dbReference>
<evidence type="ECO:0000256" key="1">
    <source>
        <dbReference type="SAM" id="MobiDB-lite"/>
    </source>
</evidence>
<feature type="compositionally biased region" description="Basic and acidic residues" evidence="1">
    <location>
        <begin position="497"/>
        <end position="516"/>
    </location>
</feature>
<accession>A0A9W7GG36</accession>
<reference evidence="3" key="1">
    <citation type="journal article" date="2023" name="Commun. Biol.">
        <title>Genome analysis of Parmales, the sister group of diatoms, reveals the evolutionary specialization of diatoms from phago-mixotrophs to photoautotrophs.</title>
        <authorList>
            <person name="Ban H."/>
            <person name="Sato S."/>
            <person name="Yoshikawa S."/>
            <person name="Yamada K."/>
            <person name="Nakamura Y."/>
            <person name="Ichinomiya M."/>
            <person name="Sato N."/>
            <person name="Blanc-Mathieu R."/>
            <person name="Endo H."/>
            <person name="Kuwata A."/>
            <person name="Ogata H."/>
        </authorList>
    </citation>
    <scope>NUCLEOTIDE SEQUENCE [LARGE SCALE GENOMIC DNA]</scope>
</reference>
<organism evidence="2 3">
    <name type="scientific">Triparma columacea</name>
    <dbReference type="NCBI Taxonomy" id="722753"/>
    <lineage>
        <taxon>Eukaryota</taxon>
        <taxon>Sar</taxon>
        <taxon>Stramenopiles</taxon>
        <taxon>Ochrophyta</taxon>
        <taxon>Bolidophyceae</taxon>
        <taxon>Parmales</taxon>
        <taxon>Triparmaceae</taxon>
        <taxon>Triparma</taxon>
    </lineage>
</organism>
<feature type="region of interest" description="Disordered" evidence="1">
    <location>
        <begin position="67"/>
        <end position="106"/>
    </location>
</feature>
<keyword evidence="3" id="KW-1185">Reference proteome</keyword>
<feature type="region of interest" description="Disordered" evidence="1">
    <location>
        <begin position="347"/>
        <end position="395"/>
    </location>
</feature>
<comment type="caution">
    <text evidence="2">The sequence shown here is derived from an EMBL/GenBank/DDBJ whole genome shotgun (WGS) entry which is preliminary data.</text>
</comment>
<dbReference type="AlphaFoldDB" id="A0A9W7GG36"/>
<name>A0A9W7GG36_9STRA</name>
<dbReference type="EMBL" id="BRYA01000190">
    <property type="protein sequence ID" value="GMI43203.1"/>
    <property type="molecule type" value="Genomic_DNA"/>
</dbReference>
<feature type="compositionally biased region" description="Gly residues" evidence="1">
    <location>
        <begin position="211"/>
        <end position="222"/>
    </location>
</feature>
<evidence type="ECO:0008006" key="4">
    <source>
        <dbReference type="Google" id="ProtNLM"/>
    </source>
</evidence>
<evidence type="ECO:0000313" key="2">
    <source>
        <dbReference type="EMBL" id="GMI43203.1"/>
    </source>
</evidence>
<proteinExistence type="predicted"/>
<feature type="region of interest" description="Disordered" evidence="1">
    <location>
        <begin position="473"/>
        <end position="516"/>
    </location>
</feature>
<feature type="region of interest" description="Disordered" evidence="1">
    <location>
        <begin position="211"/>
        <end position="246"/>
    </location>
</feature>